<proteinExistence type="predicted"/>
<dbReference type="SUPFAM" id="SSF55874">
    <property type="entry name" value="ATPase domain of HSP90 chaperone/DNA topoisomerase II/histidine kinase"/>
    <property type="match status" value="1"/>
</dbReference>
<keyword evidence="10" id="KW-0902">Two-component regulatory system</keyword>
<evidence type="ECO:0000256" key="11">
    <source>
        <dbReference type="ARBA" id="ARBA00023136"/>
    </source>
</evidence>
<organism evidence="15 16">
    <name type="scientific">Desulfosporosinus acididurans</name>
    <dbReference type="NCBI Taxonomy" id="476652"/>
    <lineage>
        <taxon>Bacteria</taxon>
        <taxon>Bacillati</taxon>
        <taxon>Bacillota</taxon>
        <taxon>Clostridia</taxon>
        <taxon>Eubacteriales</taxon>
        <taxon>Desulfitobacteriaceae</taxon>
        <taxon>Desulfosporosinus</taxon>
    </lineage>
</organism>
<dbReference type="GO" id="GO:0005886">
    <property type="term" value="C:plasma membrane"/>
    <property type="evidence" value="ECO:0007669"/>
    <property type="project" value="TreeGrafter"/>
</dbReference>
<keyword evidence="6 15" id="KW-0808">Transferase</keyword>
<sequence length="555" mass="61639">MRSLAANTSAQVQVISPERAILADSMMMIRQPVDSPDVNEALAGRSGRWQGVTRQGETILAVAFPLQDLDGRKGALRMVTSLTGVHQAVSRLTWLLFGLGLLVTGLAAATGLWLASSITGPVLEITQVAGEMSQGMFNSRAPVKSGYELGNLAETLNFLAAEILHQERLKSEFIASVSHDLKTPLTSIKGWALTLLHGDDHNQDELREGLQIISGESDRLALLVDDLLDFSRLESGRATLCLEEVDLAALLQHCVKQLQPRAGKGTDGYHPGYRLRQRCRVLRDLQQQIIFSLEGLPEAKGLLEEEYQELIAVLYRDKIRLVSQADNERSDLVDYYTLWAHQIKTPIAAMGLLLQSLPSGDDGSTAQSMEQNRELTMELFKIEQYVEMVLQYLRLESPSSDFVLKRYALDDIVRQAVRKYAKMFIRKKISLDFSELNCDVLTDEKWLVFVIEQILSNALKYTPEGKISIYMERAGAKTLVIADTGIGIAGEDLPRVFEKGFTGYNGRRDKKSTGIGLYLCKRILTKLSHTIVIEGEPGKGTKVKIGLDTVDTVME</sequence>
<dbReference type="InterPro" id="IPR036890">
    <property type="entry name" value="HATPase_C_sf"/>
</dbReference>
<name>A0A0J1IJE7_9FIRM</name>
<dbReference type="EMBL" id="LDZY01000011">
    <property type="protein sequence ID" value="KLU64856.1"/>
    <property type="molecule type" value="Genomic_DNA"/>
</dbReference>
<dbReference type="InterPro" id="IPR036097">
    <property type="entry name" value="HisK_dim/P_sf"/>
</dbReference>
<evidence type="ECO:0000256" key="4">
    <source>
        <dbReference type="ARBA" id="ARBA00022475"/>
    </source>
</evidence>
<comment type="caution">
    <text evidence="15">The sequence shown here is derived from an EMBL/GenBank/DDBJ whole genome shotgun (WGS) entry which is preliminary data.</text>
</comment>
<feature type="domain" description="Histidine kinase" evidence="13">
    <location>
        <begin position="176"/>
        <end position="262"/>
    </location>
</feature>
<dbReference type="SMART" id="SM00387">
    <property type="entry name" value="HATPase_c"/>
    <property type="match status" value="1"/>
</dbReference>
<dbReference type="FunFam" id="1.10.287.130:FF:000001">
    <property type="entry name" value="Two-component sensor histidine kinase"/>
    <property type="match status" value="1"/>
</dbReference>
<reference evidence="15 16" key="1">
    <citation type="submission" date="2015-06" db="EMBL/GenBank/DDBJ databases">
        <title>Draft genome of the moderately acidophilic sulfate reducer Candidatus Desulfosporosinus acididurans strain M1.</title>
        <authorList>
            <person name="Poehlein A."/>
            <person name="Petzsch P."/>
            <person name="Johnson B.D."/>
            <person name="Schloemann M."/>
            <person name="Daniel R."/>
            <person name="Muehling M."/>
        </authorList>
    </citation>
    <scope>NUCLEOTIDE SEQUENCE [LARGE SCALE GENOMIC DNA]</scope>
    <source>
        <strain evidence="15 16">M1</strain>
    </source>
</reference>
<feature type="transmembrane region" description="Helical" evidence="12">
    <location>
        <begin position="92"/>
        <end position="115"/>
    </location>
</feature>
<evidence type="ECO:0000256" key="5">
    <source>
        <dbReference type="ARBA" id="ARBA00022553"/>
    </source>
</evidence>
<dbReference type="PANTHER" id="PTHR45453:SF2">
    <property type="entry name" value="HISTIDINE KINASE"/>
    <property type="match status" value="1"/>
</dbReference>
<keyword evidence="9 12" id="KW-1133">Transmembrane helix</keyword>
<keyword evidence="16" id="KW-1185">Reference proteome</keyword>
<feature type="domain" description="HAMP" evidence="14">
    <location>
        <begin position="116"/>
        <end position="168"/>
    </location>
</feature>
<dbReference type="Proteomes" id="UP000036356">
    <property type="component" value="Unassembled WGS sequence"/>
</dbReference>
<dbReference type="SUPFAM" id="SSF47384">
    <property type="entry name" value="Homodimeric domain of signal transducing histidine kinase"/>
    <property type="match status" value="1"/>
</dbReference>
<dbReference type="Gene3D" id="6.10.340.10">
    <property type="match status" value="1"/>
</dbReference>
<keyword evidence="7 12" id="KW-0812">Transmembrane</keyword>
<dbReference type="SMART" id="SM00304">
    <property type="entry name" value="HAMP"/>
    <property type="match status" value="1"/>
</dbReference>
<feature type="domain" description="Histidine kinase" evidence="13">
    <location>
        <begin position="338"/>
        <end position="551"/>
    </location>
</feature>
<dbReference type="InterPro" id="IPR003661">
    <property type="entry name" value="HisK_dim/P_dom"/>
</dbReference>
<keyword evidence="11 12" id="KW-0472">Membrane</keyword>
<dbReference type="GO" id="GO:0004721">
    <property type="term" value="F:phosphoprotein phosphatase activity"/>
    <property type="evidence" value="ECO:0007669"/>
    <property type="project" value="TreeGrafter"/>
</dbReference>
<dbReference type="GO" id="GO:0000155">
    <property type="term" value="F:phosphorelay sensor kinase activity"/>
    <property type="evidence" value="ECO:0007669"/>
    <property type="project" value="InterPro"/>
</dbReference>
<evidence type="ECO:0000256" key="10">
    <source>
        <dbReference type="ARBA" id="ARBA00023012"/>
    </source>
</evidence>
<dbReference type="PANTHER" id="PTHR45453">
    <property type="entry name" value="PHOSPHATE REGULON SENSOR PROTEIN PHOR"/>
    <property type="match status" value="1"/>
</dbReference>
<dbReference type="PROSITE" id="PS50885">
    <property type="entry name" value="HAMP"/>
    <property type="match status" value="1"/>
</dbReference>
<dbReference type="InterPro" id="IPR050351">
    <property type="entry name" value="BphY/WalK/GraS-like"/>
</dbReference>
<dbReference type="SUPFAM" id="SSF158472">
    <property type="entry name" value="HAMP domain-like"/>
    <property type="match status" value="1"/>
</dbReference>
<dbReference type="InterPro" id="IPR003594">
    <property type="entry name" value="HATPase_dom"/>
</dbReference>
<evidence type="ECO:0000256" key="7">
    <source>
        <dbReference type="ARBA" id="ARBA00022692"/>
    </source>
</evidence>
<evidence type="ECO:0000256" key="12">
    <source>
        <dbReference type="SAM" id="Phobius"/>
    </source>
</evidence>
<accession>A0A0J1IJE7</accession>
<evidence type="ECO:0000259" key="14">
    <source>
        <dbReference type="PROSITE" id="PS50885"/>
    </source>
</evidence>
<dbReference type="EC" id="2.7.13.3" evidence="3"/>
<evidence type="ECO:0000313" key="15">
    <source>
        <dbReference type="EMBL" id="KLU64856.1"/>
    </source>
</evidence>
<evidence type="ECO:0000313" key="16">
    <source>
        <dbReference type="Proteomes" id="UP000036356"/>
    </source>
</evidence>
<keyword evidence="5" id="KW-0597">Phosphoprotein</keyword>
<comment type="subcellular location">
    <subcellularLocation>
        <location evidence="2">Cell membrane</location>
        <topology evidence="2">Multi-pass membrane protein</topology>
    </subcellularLocation>
</comment>
<dbReference type="GO" id="GO:0016036">
    <property type="term" value="P:cellular response to phosphate starvation"/>
    <property type="evidence" value="ECO:0007669"/>
    <property type="project" value="TreeGrafter"/>
</dbReference>
<dbReference type="CDD" id="cd06225">
    <property type="entry name" value="HAMP"/>
    <property type="match status" value="1"/>
</dbReference>
<dbReference type="InterPro" id="IPR005467">
    <property type="entry name" value="His_kinase_dom"/>
</dbReference>
<dbReference type="Pfam" id="PF00512">
    <property type="entry name" value="HisKA"/>
    <property type="match status" value="1"/>
</dbReference>
<comment type="catalytic activity">
    <reaction evidence="1">
        <text>ATP + protein L-histidine = ADP + protein N-phospho-L-histidine.</text>
        <dbReference type="EC" id="2.7.13.3"/>
    </reaction>
</comment>
<evidence type="ECO:0000259" key="13">
    <source>
        <dbReference type="PROSITE" id="PS50109"/>
    </source>
</evidence>
<dbReference type="STRING" id="476652.DEAC_c31840"/>
<evidence type="ECO:0000256" key="2">
    <source>
        <dbReference type="ARBA" id="ARBA00004651"/>
    </source>
</evidence>
<dbReference type="Pfam" id="PF02518">
    <property type="entry name" value="HATPase_c"/>
    <property type="match status" value="1"/>
</dbReference>
<gene>
    <name evidence="15" type="primary">graS_2</name>
    <name evidence="15" type="ORF">DEAC_c31840</name>
</gene>
<dbReference type="Gene3D" id="3.30.565.10">
    <property type="entry name" value="Histidine kinase-like ATPase, C-terminal domain"/>
    <property type="match status" value="1"/>
</dbReference>
<dbReference type="SMART" id="SM00388">
    <property type="entry name" value="HisKA"/>
    <property type="match status" value="2"/>
</dbReference>
<evidence type="ECO:0000256" key="3">
    <source>
        <dbReference type="ARBA" id="ARBA00012438"/>
    </source>
</evidence>
<dbReference type="PATRIC" id="fig|476652.3.peg.3356"/>
<keyword evidence="8 15" id="KW-0418">Kinase</keyword>
<keyword evidence="4" id="KW-1003">Cell membrane</keyword>
<dbReference type="Pfam" id="PF00672">
    <property type="entry name" value="HAMP"/>
    <property type="match status" value="1"/>
</dbReference>
<protein>
    <recommendedName>
        <fullName evidence="3">histidine kinase</fullName>
        <ecNumber evidence="3">2.7.13.3</ecNumber>
    </recommendedName>
</protein>
<evidence type="ECO:0000256" key="1">
    <source>
        <dbReference type="ARBA" id="ARBA00000085"/>
    </source>
</evidence>
<dbReference type="Gene3D" id="1.10.287.130">
    <property type="match status" value="1"/>
</dbReference>
<dbReference type="CDD" id="cd00082">
    <property type="entry name" value="HisKA"/>
    <property type="match status" value="1"/>
</dbReference>
<dbReference type="InterPro" id="IPR003660">
    <property type="entry name" value="HAMP_dom"/>
</dbReference>
<evidence type="ECO:0000256" key="8">
    <source>
        <dbReference type="ARBA" id="ARBA00022777"/>
    </source>
</evidence>
<evidence type="ECO:0000256" key="6">
    <source>
        <dbReference type="ARBA" id="ARBA00022679"/>
    </source>
</evidence>
<dbReference type="PROSITE" id="PS50109">
    <property type="entry name" value="HIS_KIN"/>
    <property type="match status" value="2"/>
</dbReference>
<dbReference type="AlphaFoldDB" id="A0A0J1IJE7"/>
<evidence type="ECO:0000256" key="9">
    <source>
        <dbReference type="ARBA" id="ARBA00022989"/>
    </source>
</evidence>